<keyword evidence="5" id="KW-0677">Repeat</keyword>
<dbReference type="FunFam" id="1.20.920.10:FF:000002">
    <property type="entry name" value="Bromodomain-containing protein 4"/>
    <property type="match status" value="1"/>
</dbReference>
<evidence type="ECO:0000256" key="10">
    <source>
        <dbReference type="ARBA" id="ARBA00023163"/>
    </source>
</evidence>
<feature type="compositionally biased region" description="Low complexity" evidence="16">
    <location>
        <begin position="599"/>
        <end position="627"/>
    </location>
</feature>
<dbReference type="GO" id="GO:0006355">
    <property type="term" value="P:regulation of DNA-templated transcription"/>
    <property type="evidence" value="ECO:0007669"/>
    <property type="project" value="TreeGrafter"/>
</dbReference>
<keyword evidence="9 15" id="KW-0103">Bromodomain</keyword>
<evidence type="ECO:0000256" key="7">
    <source>
        <dbReference type="ARBA" id="ARBA00022990"/>
    </source>
</evidence>
<dbReference type="GeneTree" id="ENSGT00940000166414"/>
<dbReference type="InterPro" id="IPR038336">
    <property type="entry name" value="NET_sf"/>
</dbReference>
<keyword evidence="4" id="KW-0597">Phosphoprotein</keyword>
<dbReference type="InterPro" id="IPR001487">
    <property type="entry name" value="Bromodomain"/>
</dbReference>
<dbReference type="InterPro" id="IPR036427">
    <property type="entry name" value="Bromodomain-like_sf"/>
</dbReference>
<keyword evidence="20" id="KW-1185">Reference proteome</keyword>
<dbReference type="PRINTS" id="PR00503">
    <property type="entry name" value="BROMODOMAIN"/>
</dbReference>
<evidence type="ECO:0000256" key="4">
    <source>
        <dbReference type="ARBA" id="ARBA00022553"/>
    </source>
</evidence>
<feature type="domain" description="Bromo" evidence="17">
    <location>
        <begin position="44"/>
        <end position="116"/>
    </location>
</feature>
<keyword evidence="10" id="KW-0804">Transcription</keyword>
<evidence type="ECO:0000256" key="8">
    <source>
        <dbReference type="ARBA" id="ARBA00023015"/>
    </source>
</evidence>
<dbReference type="SUPFAM" id="SSF47370">
    <property type="entry name" value="Bromodomain"/>
    <property type="match status" value="2"/>
</dbReference>
<feature type="domain" description="Bromo" evidence="17">
    <location>
        <begin position="278"/>
        <end position="350"/>
    </location>
</feature>
<feature type="compositionally biased region" description="Polar residues" evidence="16">
    <location>
        <begin position="631"/>
        <end position="640"/>
    </location>
</feature>
<feature type="compositionally biased region" description="Basic and acidic residues" evidence="16">
    <location>
        <begin position="431"/>
        <end position="440"/>
    </location>
</feature>
<comment type="subcellular location">
    <subcellularLocation>
        <location evidence="2">Chromosome</location>
    </subcellularLocation>
    <subcellularLocation>
        <location evidence="1">Nucleus</location>
    </subcellularLocation>
</comment>
<feature type="region of interest" description="Disordered" evidence="16">
    <location>
        <begin position="431"/>
        <end position="454"/>
    </location>
</feature>
<keyword evidence="7" id="KW-0007">Acetylation</keyword>
<dbReference type="PANTHER" id="PTHR22880:SF240">
    <property type="entry name" value="BROMODOMAIN-CONTAINING PROTEIN 2"/>
    <property type="match status" value="1"/>
</dbReference>
<evidence type="ECO:0000256" key="6">
    <source>
        <dbReference type="ARBA" id="ARBA00022853"/>
    </source>
</evidence>
<dbReference type="Pfam" id="PF00439">
    <property type="entry name" value="Bromodomain"/>
    <property type="match status" value="2"/>
</dbReference>
<dbReference type="PROSITE" id="PS51525">
    <property type="entry name" value="NET"/>
    <property type="match status" value="1"/>
</dbReference>
<keyword evidence="6" id="KW-0156">Chromatin regulator</keyword>
<feature type="region of interest" description="Disordered" evidence="16">
    <location>
        <begin position="592"/>
        <end position="640"/>
    </location>
</feature>
<dbReference type="Proteomes" id="UP000242638">
    <property type="component" value="Unassembled WGS sequence"/>
</dbReference>
<evidence type="ECO:0000256" key="12">
    <source>
        <dbReference type="ARBA" id="ARBA00040998"/>
    </source>
</evidence>
<accession>A0A3P9PH82</accession>
<reference evidence="19" key="3">
    <citation type="submission" date="2025-09" db="UniProtKB">
        <authorList>
            <consortium name="Ensembl"/>
        </authorList>
    </citation>
    <scope>IDENTIFICATION</scope>
    <source>
        <strain evidence="19">Guanapo</strain>
    </source>
</reference>
<dbReference type="GO" id="GO:0006338">
    <property type="term" value="P:chromatin remodeling"/>
    <property type="evidence" value="ECO:0007669"/>
    <property type="project" value="TreeGrafter"/>
</dbReference>
<dbReference type="Pfam" id="PF17035">
    <property type="entry name" value="BET"/>
    <property type="match status" value="1"/>
</dbReference>
<evidence type="ECO:0000256" key="16">
    <source>
        <dbReference type="SAM" id="MobiDB-lite"/>
    </source>
</evidence>
<dbReference type="GO" id="GO:0000785">
    <property type="term" value="C:chromatin"/>
    <property type="evidence" value="ECO:0007669"/>
    <property type="project" value="TreeGrafter"/>
</dbReference>
<comment type="similarity">
    <text evidence="13">Belongs to the BET family.</text>
</comment>
<sequence length="640" mass="72458">MADMKACPSVSGNPPPPEVVNPRSPGRLTNQLLYLEKVVMKALWKHQYSWPFREPVDAVTLCLPDYYKIITYPMDLSTIKKRLENRYYWEASECVKDFNAMFTNCYMYNKPGDDIVFMAQTLEKAFLQKLSQMQKEEVVTTVSVLEPLKVKKNNTADAVKQKSGISDVVLQQMVTVIPPDMAQINPPNGLAAKTHTTIKKTLKRKADSATSAPSVFTNSEISPDEEPSVPCTLFFRTSNGRPIKPPKKDLPAFEDKRVRMPEQLRYCNNILKEMLSKRHYAYAWPFYTPVDAVALGLHDYHDIIKQPMDLSTIKKKMDQQEYRDAKEFAADVRLMFSNCYRYNPPSHDVVYMAKKLQEVFEARYMNIPQKPEGCSLSLQCAENRQSNRVGSPSTSESSLSNNSSESERSSDEVAMQLAHLEEKLKAVSDQLKRLTKEPLKPKKKEKLKKEKRANEKGSQKWSLVFVPYNYNQEKMQLKADIDKLPSKKLIEMLNLIKSRETCLETAESGEVEVDFEKLKASTLRALQQFVAASLSKCNSKKKLLIPKGGLKNEKTKEGGKRSVMSNKKNMLMKQKPLGRIGSTRFKDLLPNLSRQSPFSKSSSSSFSSGSSSDSSSSSSDGSDSESGWLLTLSSTFGWFT</sequence>
<reference evidence="20" key="1">
    <citation type="submission" date="2013-11" db="EMBL/GenBank/DDBJ databases">
        <title>The genomic landscape of the Guanapo guppy.</title>
        <authorList>
            <person name="Kuenstner A."/>
            <person name="Dreyer C."/>
        </authorList>
    </citation>
    <scope>NUCLEOTIDE SEQUENCE</scope>
    <source>
        <strain evidence="20">Guanapo</strain>
    </source>
</reference>
<protein>
    <recommendedName>
        <fullName evidence="12">Bromodomain-containing protein 2</fullName>
    </recommendedName>
</protein>
<dbReference type="GO" id="GO:0005634">
    <property type="term" value="C:nucleus"/>
    <property type="evidence" value="ECO:0007669"/>
    <property type="project" value="UniProtKB-SubCell"/>
</dbReference>
<evidence type="ECO:0000256" key="5">
    <source>
        <dbReference type="ARBA" id="ARBA00022737"/>
    </source>
</evidence>
<evidence type="ECO:0000259" key="17">
    <source>
        <dbReference type="PROSITE" id="PS50014"/>
    </source>
</evidence>
<evidence type="ECO:0000256" key="1">
    <source>
        <dbReference type="ARBA" id="ARBA00004123"/>
    </source>
</evidence>
<dbReference type="PROSITE" id="PS00633">
    <property type="entry name" value="BROMODOMAIN_1"/>
    <property type="match status" value="2"/>
</dbReference>
<evidence type="ECO:0000256" key="11">
    <source>
        <dbReference type="ARBA" id="ARBA00023242"/>
    </source>
</evidence>
<dbReference type="PANTHER" id="PTHR22880">
    <property type="entry name" value="FALZ-RELATED BROMODOMAIN-CONTAINING PROTEINS"/>
    <property type="match status" value="1"/>
</dbReference>
<dbReference type="InterPro" id="IPR043509">
    <property type="entry name" value="Bromo_Brdt_II"/>
</dbReference>
<evidence type="ECO:0000256" key="2">
    <source>
        <dbReference type="ARBA" id="ARBA00004286"/>
    </source>
</evidence>
<reference evidence="19" key="2">
    <citation type="submission" date="2025-08" db="UniProtKB">
        <authorList>
            <consortium name="Ensembl"/>
        </authorList>
    </citation>
    <scope>IDENTIFICATION</scope>
    <source>
        <strain evidence="19">Guanapo</strain>
    </source>
</reference>
<dbReference type="SMART" id="SM00297">
    <property type="entry name" value="BROMO"/>
    <property type="match status" value="2"/>
</dbReference>
<evidence type="ECO:0000313" key="20">
    <source>
        <dbReference type="Proteomes" id="UP000242638"/>
    </source>
</evidence>
<evidence type="ECO:0000256" key="9">
    <source>
        <dbReference type="ARBA" id="ARBA00023117"/>
    </source>
</evidence>
<dbReference type="FunFam" id="1.20.920.10:FF:000003">
    <property type="entry name" value="Bromodomain-containing protein 2"/>
    <property type="match status" value="1"/>
</dbReference>
<evidence type="ECO:0000313" key="19">
    <source>
        <dbReference type="Ensembl" id="ENSPREP00000021033.1"/>
    </source>
</evidence>
<comment type="subunit">
    <text evidence="14">Homodimer. Interacts with E2F1. Interacts with (acetylated) STAT3; promoting STAT3 recruitment to chromatin. Interacts with CTCF; promoting BRD2 recruitment to chromatin.</text>
</comment>
<organism evidence="19 20">
    <name type="scientific">Poecilia reticulata</name>
    <name type="common">Guppy</name>
    <name type="synonym">Acanthophacelus reticulatus</name>
    <dbReference type="NCBI Taxonomy" id="8081"/>
    <lineage>
        <taxon>Eukaryota</taxon>
        <taxon>Metazoa</taxon>
        <taxon>Chordata</taxon>
        <taxon>Craniata</taxon>
        <taxon>Vertebrata</taxon>
        <taxon>Euteleostomi</taxon>
        <taxon>Actinopterygii</taxon>
        <taxon>Neopterygii</taxon>
        <taxon>Teleostei</taxon>
        <taxon>Neoteleostei</taxon>
        <taxon>Acanthomorphata</taxon>
        <taxon>Ovalentaria</taxon>
        <taxon>Atherinomorphae</taxon>
        <taxon>Cyprinodontiformes</taxon>
        <taxon>Poeciliidae</taxon>
        <taxon>Poeciliinae</taxon>
        <taxon>Poecilia</taxon>
    </lineage>
</organism>
<keyword evidence="3" id="KW-0158">Chromosome</keyword>
<dbReference type="CDD" id="cd05497">
    <property type="entry name" value="Bromo_Brdt_I_like"/>
    <property type="match status" value="1"/>
</dbReference>
<dbReference type="Ensembl" id="ENSPRET00000021258.1">
    <property type="protein sequence ID" value="ENSPREP00000021033.1"/>
    <property type="gene ID" value="ENSPREG00000014183.1"/>
</dbReference>
<dbReference type="Gene3D" id="1.20.920.10">
    <property type="entry name" value="Bromodomain-like"/>
    <property type="match status" value="2"/>
</dbReference>
<feature type="domain" description="NET" evidence="18">
    <location>
        <begin position="459"/>
        <end position="541"/>
    </location>
</feature>
<dbReference type="InterPro" id="IPR050935">
    <property type="entry name" value="Bromo_chromatin_reader"/>
</dbReference>
<feature type="region of interest" description="Disordered" evidence="16">
    <location>
        <begin position="385"/>
        <end position="414"/>
    </location>
</feature>
<keyword evidence="8" id="KW-0805">Transcription regulation</keyword>
<dbReference type="CDD" id="cd05498">
    <property type="entry name" value="Bromo_Brdt_II_like"/>
    <property type="match status" value="1"/>
</dbReference>
<evidence type="ECO:0000259" key="18">
    <source>
        <dbReference type="PROSITE" id="PS51525"/>
    </source>
</evidence>
<evidence type="ECO:0000256" key="14">
    <source>
        <dbReference type="ARBA" id="ARBA00046861"/>
    </source>
</evidence>
<feature type="compositionally biased region" description="Low complexity" evidence="16">
    <location>
        <begin position="391"/>
        <end position="404"/>
    </location>
</feature>
<keyword evidence="11" id="KW-0539">Nucleus</keyword>
<feature type="compositionally biased region" description="Basic residues" evidence="16">
    <location>
        <begin position="441"/>
        <end position="451"/>
    </location>
</feature>
<evidence type="ECO:0000256" key="13">
    <source>
        <dbReference type="ARBA" id="ARBA00044509"/>
    </source>
</evidence>
<dbReference type="InterPro" id="IPR027353">
    <property type="entry name" value="NET_dom"/>
</dbReference>
<dbReference type="AlphaFoldDB" id="A0A3P9PH82"/>
<evidence type="ECO:0000256" key="3">
    <source>
        <dbReference type="ARBA" id="ARBA00022454"/>
    </source>
</evidence>
<evidence type="ECO:0000256" key="15">
    <source>
        <dbReference type="PROSITE-ProRule" id="PRU00035"/>
    </source>
</evidence>
<feature type="region of interest" description="Disordered" evidence="16">
    <location>
        <begin position="1"/>
        <end position="24"/>
    </location>
</feature>
<dbReference type="InterPro" id="IPR043508">
    <property type="entry name" value="Bromo_Brdt_I"/>
</dbReference>
<dbReference type="InterPro" id="IPR018359">
    <property type="entry name" value="Bromodomain_CS"/>
</dbReference>
<proteinExistence type="inferred from homology"/>
<dbReference type="Gene3D" id="1.20.1270.220">
    <property type="match status" value="1"/>
</dbReference>
<dbReference type="PROSITE" id="PS50014">
    <property type="entry name" value="BROMODOMAIN_2"/>
    <property type="match status" value="2"/>
</dbReference>
<name>A0A3P9PH82_POERE</name>